<dbReference type="GO" id="GO:0016740">
    <property type="term" value="F:transferase activity"/>
    <property type="evidence" value="ECO:0007669"/>
    <property type="project" value="UniProtKB-KW"/>
</dbReference>
<keyword evidence="4" id="KW-0503">Monooxygenase</keyword>
<dbReference type="InterPro" id="IPR050172">
    <property type="entry name" value="SsuD_RutA_monooxygenase"/>
</dbReference>
<dbReference type="Gene3D" id="3.20.20.30">
    <property type="entry name" value="Luciferase-like domain"/>
    <property type="match status" value="1"/>
</dbReference>
<keyword evidence="3" id="KW-0560">Oxidoreductase</keyword>
<dbReference type="InterPro" id="IPR036661">
    <property type="entry name" value="Luciferase-like_sf"/>
</dbReference>
<dbReference type="InterPro" id="IPR011251">
    <property type="entry name" value="Luciferase-like_dom"/>
</dbReference>
<gene>
    <name evidence="6" type="ORF">AVDCRST_MAG16-1201</name>
</gene>
<evidence type="ECO:0000259" key="5">
    <source>
        <dbReference type="Pfam" id="PF00296"/>
    </source>
</evidence>
<evidence type="ECO:0000256" key="2">
    <source>
        <dbReference type="ARBA" id="ARBA00022643"/>
    </source>
</evidence>
<keyword evidence="1" id="KW-0285">Flavoprotein</keyword>
<evidence type="ECO:0000313" key="6">
    <source>
        <dbReference type="EMBL" id="CAA9329119.1"/>
    </source>
</evidence>
<dbReference type="PANTHER" id="PTHR42847:SF4">
    <property type="entry name" value="ALKANESULFONATE MONOOXYGENASE-RELATED"/>
    <property type="match status" value="1"/>
</dbReference>
<accession>A0A6J4LDZ7</accession>
<evidence type="ECO:0000256" key="3">
    <source>
        <dbReference type="ARBA" id="ARBA00023002"/>
    </source>
</evidence>
<name>A0A6J4LDZ7_9ACTN</name>
<dbReference type="AlphaFoldDB" id="A0A6J4LDZ7"/>
<dbReference type="EMBL" id="CADCUE010000102">
    <property type="protein sequence ID" value="CAA9329119.1"/>
    <property type="molecule type" value="Genomic_DNA"/>
</dbReference>
<organism evidence="6">
    <name type="scientific">uncultured Frankineae bacterium</name>
    <dbReference type="NCBI Taxonomy" id="437475"/>
    <lineage>
        <taxon>Bacteria</taxon>
        <taxon>Bacillati</taxon>
        <taxon>Actinomycetota</taxon>
        <taxon>Actinomycetes</taxon>
        <taxon>Frankiales</taxon>
        <taxon>environmental samples</taxon>
    </lineage>
</organism>
<dbReference type="SUPFAM" id="SSF51679">
    <property type="entry name" value="Bacterial luciferase-like"/>
    <property type="match status" value="1"/>
</dbReference>
<evidence type="ECO:0000256" key="4">
    <source>
        <dbReference type="ARBA" id="ARBA00023033"/>
    </source>
</evidence>
<protein>
    <submittedName>
        <fullName evidence="6">Hydride transferase 1</fullName>
    </submittedName>
</protein>
<dbReference type="PANTHER" id="PTHR42847">
    <property type="entry name" value="ALKANESULFONATE MONOOXYGENASE"/>
    <property type="match status" value="1"/>
</dbReference>
<sequence length="267" mass="28718">MRYALFLPVFDELSDARVVARLAADAEEAGWDGVFVWDHIAYRAPVQAVADPWVVLAAMAMTTERVLLGPMVTPLARRRPVKLAREIATLDRLSGGRLVLGVGLGGDGSRELSATGEQVDDRVRARMLDEALEVLQAAWTGEPVHHAGEHYVVDGLTLLPTPAQRPGPPVWVALRRGNRAPLRRAARHDGAFPIEVESPGQLAELARDLRELRGNDPRPFDLVVGGPPGTDPAPYADAGATWWTVSFPVGTTVADVRSVLTAGPSAL</sequence>
<proteinExistence type="predicted"/>
<feature type="domain" description="Luciferase-like" evidence="5">
    <location>
        <begin position="15"/>
        <end position="227"/>
    </location>
</feature>
<evidence type="ECO:0000256" key="1">
    <source>
        <dbReference type="ARBA" id="ARBA00022630"/>
    </source>
</evidence>
<dbReference type="GO" id="GO:0046306">
    <property type="term" value="P:alkanesulfonate catabolic process"/>
    <property type="evidence" value="ECO:0007669"/>
    <property type="project" value="TreeGrafter"/>
</dbReference>
<reference evidence="6" key="1">
    <citation type="submission" date="2020-02" db="EMBL/GenBank/DDBJ databases">
        <authorList>
            <person name="Meier V. D."/>
        </authorList>
    </citation>
    <scope>NUCLEOTIDE SEQUENCE</scope>
    <source>
        <strain evidence="6">AVDCRST_MAG16</strain>
    </source>
</reference>
<dbReference type="Pfam" id="PF00296">
    <property type="entry name" value="Bac_luciferase"/>
    <property type="match status" value="1"/>
</dbReference>
<dbReference type="GO" id="GO:0008726">
    <property type="term" value="F:alkanesulfonate monooxygenase activity"/>
    <property type="evidence" value="ECO:0007669"/>
    <property type="project" value="TreeGrafter"/>
</dbReference>
<keyword evidence="6" id="KW-0808">Transferase</keyword>
<keyword evidence="2" id="KW-0288">FMN</keyword>